<evidence type="ECO:0000313" key="3">
    <source>
        <dbReference type="Proteomes" id="UP001221757"/>
    </source>
</evidence>
<comment type="caution">
    <text evidence="2">The sequence shown here is derived from an EMBL/GenBank/DDBJ whole genome shotgun (WGS) entry which is preliminary data.</text>
</comment>
<keyword evidence="3" id="KW-1185">Reference proteome</keyword>
<gene>
    <name evidence="2" type="ORF">B0H17DRAFT_1083948</name>
</gene>
<evidence type="ECO:0000256" key="1">
    <source>
        <dbReference type="SAM" id="MobiDB-lite"/>
    </source>
</evidence>
<accession>A0AAD7GAK1</accession>
<feature type="region of interest" description="Disordered" evidence="1">
    <location>
        <begin position="351"/>
        <end position="370"/>
    </location>
</feature>
<feature type="compositionally biased region" description="Polar residues" evidence="1">
    <location>
        <begin position="352"/>
        <end position="362"/>
    </location>
</feature>
<dbReference type="AlphaFoldDB" id="A0AAD7GAK1"/>
<name>A0AAD7GAK1_MYCRO</name>
<dbReference type="EMBL" id="JARKIE010000166">
    <property type="protein sequence ID" value="KAJ7672775.1"/>
    <property type="molecule type" value="Genomic_DNA"/>
</dbReference>
<evidence type="ECO:0000313" key="2">
    <source>
        <dbReference type="EMBL" id="KAJ7672775.1"/>
    </source>
</evidence>
<sequence length="391" mass="44007">MATAIRVRFQGFPSSYVATRWQIPNYRREFEAIPENSSCVFIPRTGSIFRNSKGDKRPLELSFDDTRKWGFSDPDDTELIFARAQSADGSELFCLRMVLNAQHSTTNTHSNTFRVFTKLVKDAKFHSTHLVEAEGSFVPIHYGMWIMDTGEWAGKVLFSITQWCGISWNALSRTKMNTEVNRILIGRTFEALHDFGIDHGGLPSPYDLRHVLIDVHAPGLSRSDLLDGKAPCYIVDFSEARANHECTRKLPILPTDMFLRDAQVGCVEITDALRMLKFMRTVSNRTPGSVAIPTAKALEWHAQYSRLYPDAQNVHVLVAQRAKLYHSMPPVYPDLYTSFESDELYARATIGPLNTNSDQGTQAEEGVDGSPAESILVNMVRVTRLDDPVAV</sequence>
<organism evidence="2 3">
    <name type="scientific">Mycena rosella</name>
    <name type="common">Pink bonnet</name>
    <name type="synonym">Agaricus rosellus</name>
    <dbReference type="NCBI Taxonomy" id="1033263"/>
    <lineage>
        <taxon>Eukaryota</taxon>
        <taxon>Fungi</taxon>
        <taxon>Dikarya</taxon>
        <taxon>Basidiomycota</taxon>
        <taxon>Agaricomycotina</taxon>
        <taxon>Agaricomycetes</taxon>
        <taxon>Agaricomycetidae</taxon>
        <taxon>Agaricales</taxon>
        <taxon>Marasmiineae</taxon>
        <taxon>Mycenaceae</taxon>
        <taxon>Mycena</taxon>
    </lineage>
</organism>
<dbReference type="Proteomes" id="UP001221757">
    <property type="component" value="Unassembled WGS sequence"/>
</dbReference>
<proteinExistence type="predicted"/>
<protein>
    <submittedName>
        <fullName evidence="2">Uncharacterized protein</fullName>
    </submittedName>
</protein>
<reference evidence="2" key="1">
    <citation type="submission" date="2023-03" db="EMBL/GenBank/DDBJ databases">
        <title>Massive genome expansion in bonnet fungi (Mycena s.s.) driven by repeated elements and novel gene families across ecological guilds.</title>
        <authorList>
            <consortium name="Lawrence Berkeley National Laboratory"/>
            <person name="Harder C.B."/>
            <person name="Miyauchi S."/>
            <person name="Viragh M."/>
            <person name="Kuo A."/>
            <person name="Thoen E."/>
            <person name="Andreopoulos B."/>
            <person name="Lu D."/>
            <person name="Skrede I."/>
            <person name="Drula E."/>
            <person name="Henrissat B."/>
            <person name="Morin E."/>
            <person name="Kohler A."/>
            <person name="Barry K."/>
            <person name="LaButti K."/>
            <person name="Morin E."/>
            <person name="Salamov A."/>
            <person name="Lipzen A."/>
            <person name="Mereny Z."/>
            <person name="Hegedus B."/>
            <person name="Baldrian P."/>
            <person name="Stursova M."/>
            <person name="Weitz H."/>
            <person name="Taylor A."/>
            <person name="Grigoriev I.V."/>
            <person name="Nagy L.G."/>
            <person name="Martin F."/>
            <person name="Kauserud H."/>
        </authorList>
    </citation>
    <scope>NUCLEOTIDE SEQUENCE</scope>
    <source>
        <strain evidence="2">CBHHK067</strain>
    </source>
</reference>